<sequence>MSPIRCAFRIHTDFTIRSAYALVRLCLFERLVAEAYKWDEEEVSSDDNEMVEVKVLMVLVDDESGAVGKESIINSEWVKISIRNEQRNNLVIKHRDIIQELNASKEKLLELKQAKLDFLTMQHCISEQIPNQKRKILGVDQLTEDPSSSEQKDLVIVKFLVDDTKVSIPNVERPWLSKTEGFNFPNHDTVADYDLAKESSLICKTPLPPLEKLAGAERVSGPKTIKSILKSCSTIKTDTLKGVIINEPTNSSALAKGNKNVSISKKGSASASKLKNVKTKDDIPLSIVMKELNDQKLQISKN</sequence>
<gene>
    <name evidence="1" type="ORF">Tco_1043023</name>
</gene>
<reference evidence="1" key="1">
    <citation type="journal article" date="2022" name="Int. J. Mol. Sci.">
        <title>Draft Genome of Tanacetum Coccineum: Genomic Comparison of Closely Related Tanacetum-Family Plants.</title>
        <authorList>
            <person name="Yamashiro T."/>
            <person name="Shiraishi A."/>
            <person name="Nakayama K."/>
            <person name="Satake H."/>
        </authorList>
    </citation>
    <scope>NUCLEOTIDE SEQUENCE</scope>
</reference>
<dbReference type="EMBL" id="BQNB010018611">
    <property type="protein sequence ID" value="GJT76298.1"/>
    <property type="molecule type" value="Genomic_DNA"/>
</dbReference>
<dbReference type="Proteomes" id="UP001151760">
    <property type="component" value="Unassembled WGS sequence"/>
</dbReference>
<protein>
    <submittedName>
        <fullName evidence="1">Uncharacterized protein</fullName>
    </submittedName>
</protein>
<name>A0ABQ5GNF8_9ASTR</name>
<evidence type="ECO:0000313" key="1">
    <source>
        <dbReference type="EMBL" id="GJT76298.1"/>
    </source>
</evidence>
<comment type="caution">
    <text evidence="1">The sequence shown here is derived from an EMBL/GenBank/DDBJ whole genome shotgun (WGS) entry which is preliminary data.</text>
</comment>
<reference evidence="1" key="2">
    <citation type="submission" date="2022-01" db="EMBL/GenBank/DDBJ databases">
        <authorList>
            <person name="Yamashiro T."/>
            <person name="Shiraishi A."/>
            <person name="Satake H."/>
            <person name="Nakayama K."/>
        </authorList>
    </citation>
    <scope>NUCLEOTIDE SEQUENCE</scope>
</reference>
<organism evidence="1 2">
    <name type="scientific">Tanacetum coccineum</name>
    <dbReference type="NCBI Taxonomy" id="301880"/>
    <lineage>
        <taxon>Eukaryota</taxon>
        <taxon>Viridiplantae</taxon>
        <taxon>Streptophyta</taxon>
        <taxon>Embryophyta</taxon>
        <taxon>Tracheophyta</taxon>
        <taxon>Spermatophyta</taxon>
        <taxon>Magnoliopsida</taxon>
        <taxon>eudicotyledons</taxon>
        <taxon>Gunneridae</taxon>
        <taxon>Pentapetalae</taxon>
        <taxon>asterids</taxon>
        <taxon>campanulids</taxon>
        <taxon>Asterales</taxon>
        <taxon>Asteraceae</taxon>
        <taxon>Asteroideae</taxon>
        <taxon>Anthemideae</taxon>
        <taxon>Anthemidinae</taxon>
        <taxon>Tanacetum</taxon>
    </lineage>
</organism>
<accession>A0ABQ5GNF8</accession>
<keyword evidence="2" id="KW-1185">Reference proteome</keyword>
<proteinExistence type="predicted"/>
<evidence type="ECO:0000313" key="2">
    <source>
        <dbReference type="Proteomes" id="UP001151760"/>
    </source>
</evidence>